<reference evidence="3" key="1">
    <citation type="submission" date="2016-10" db="EMBL/GenBank/DDBJ databases">
        <title>Sequence of Gallionella enrichment culture.</title>
        <authorList>
            <person name="Poehlein A."/>
            <person name="Muehling M."/>
            <person name="Daniel R."/>
        </authorList>
    </citation>
    <scope>NUCLEOTIDE SEQUENCE</scope>
</reference>
<dbReference type="PANTHER" id="PTHR35335:SF1">
    <property type="entry name" value="UPF0716 PROTEIN FXSA"/>
    <property type="match status" value="1"/>
</dbReference>
<dbReference type="Pfam" id="PF04186">
    <property type="entry name" value="FxsA"/>
    <property type="match status" value="1"/>
</dbReference>
<gene>
    <name evidence="3" type="ORF">GALL_419880</name>
</gene>
<organism evidence="3">
    <name type="scientific">mine drainage metagenome</name>
    <dbReference type="NCBI Taxonomy" id="410659"/>
    <lineage>
        <taxon>unclassified sequences</taxon>
        <taxon>metagenomes</taxon>
        <taxon>ecological metagenomes</taxon>
    </lineage>
</organism>
<dbReference type="AlphaFoldDB" id="A0A1J5QFN2"/>
<keyword evidence="2" id="KW-1133">Transmembrane helix</keyword>
<evidence type="ECO:0000256" key="1">
    <source>
        <dbReference type="SAM" id="MobiDB-lite"/>
    </source>
</evidence>
<keyword evidence="2" id="KW-0472">Membrane</keyword>
<dbReference type="NCBIfam" id="NF008528">
    <property type="entry name" value="PRK11463.1-2"/>
    <property type="match status" value="1"/>
</dbReference>
<proteinExistence type="predicted"/>
<sequence>MWLFALFVALPLIEIALFVSIGGWLGLGLTLAFVLASAILGMSVIRKQGALTMMDLRRSLSEMRDPARPAAESALVLLAGGLLIVPGFLTSAVGLLLLIPPLRHGLINWASRRMAASGVIVTRQTRQTYSETRFRNGETIDGDFQEIEPPKPPKHQPLGWTRH</sequence>
<dbReference type="PANTHER" id="PTHR35335">
    <property type="entry name" value="UPF0716 PROTEIN FXSA"/>
    <property type="match status" value="1"/>
</dbReference>
<dbReference type="InterPro" id="IPR007313">
    <property type="entry name" value="FxsA"/>
</dbReference>
<evidence type="ECO:0000313" key="3">
    <source>
        <dbReference type="EMBL" id="OIQ76331.1"/>
    </source>
</evidence>
<protein>
    <submittedName>
        <fullName evidence="3">Phage T7 F exclusion suppressor FxsA</fullName>
    </submittedName>
</protein>
<dbReference type="EMBL" id="MLJW01001897">
    <property type="protein sequence ID" value="OIQ76331.1"/>
    <property type="molecule type" value="Genomic_DNA"/>
</dbReference>
<comment type="caution">
    <text evidence="3">The sequence shown here is derived from an EMBL/GenBank/DDBJ whole genome shotgun (WGS) entry which is preliminary data.</text>
</comment>
<feature type="region of interest" description="Disordered" evidence="1">
    <location>
        <begin position="139"/>
        <end position="163"/>
    </location>
</feature>
<feature type="transmembrane region" description="Helical" evidence="2">
    <location>
        <begin position="28"/>
        <end position="45"/>
    </location>
</feature>
<keyword evidence="2" id="KW-0812">Transmembrane</keyword>
<accession>A0A1J5QFN2</accession>
<dbReference type="GO" id="GO:0016020">
    <property type="term" value="C:membrane"/>
    <property type="evidence" value="ECO:0007669"/>
    <property type="project" value="InterPro"/>
</dbReference>
<name>A0A1J5QFN2_9ZZZZ</name>
<feature type="transmembrane region" description="Helical" evidence="2">
    <location>
        <begin position="74"/>
        <end position="99"/>
    </location>
</feature>
<evidence type="ECO:0000256" key="2">
    <source>
        <dbReference type="SAM" id="Phobius"/>
    </source>
</evidence>